<evidence type="ECO:0000313" key="2">
    <source>
        <dbReference type="Proteomes" id="UP001207468"/>
    </source>
</evidence>
<dbReference type="Proteomes" id="UP001207468">
    <property type="component" value="Unassembled WGS sequence"/>
</dbReference>
<gene>
    <name evidence="1" type="ORF">F5148DRAFT_1285955</name>
</gene>
<protein>
    <submittedName>
        <fullName evidence="1">Dehydrase and lipid transport-domain-containing protein</fullName>
    </submittedName>
</protein>
<dbReference type="EMBL" id="JAGFNK010000151">
    <property type="protein sequence ID" value="KAI9464303.1"/>
    <property type="molecule type" value="Genomic_DNA"/>
</dbReference>
<accession>A0ACC0U578</accession>
<sequence>MPAIPSTLSRVSHHAQRRHFFRFPQLPANARPETYHEKKILPYTRRQLYAVVSDVASYASFVPFCKHSRVLVPPKPAPTPMTPDALQMEAELTVAFLAFTERYTSRVTCVPYESVKAVATSATPLFKALETTWRFQPASGRSPRPSGAPRPLSRSRSPSGGAVSEDDVGPTLVSLELSFAFANPVHAAVSGAFFGKVSALMTTLFNAVADLSQKWTEWQCVDRILSLALRVSIIHRSQATSVTSSALSPSWPPLTYVSSPFLGDRPLHPPPRHRARLPPALPRGDPAHRARPKSCRLRLRPPPRPLFIRKDRKPPPPVSGPSSAASSPTTLTPPPRRKPPPSEWDETPSPSPNGAPRANTRDALLLGLLSSEAIVDSREYEILSAEEVEELKKASVAIITTIASSSLCREHTVLSSRVVALQRKHATEVKIRDAAHTLARLNTSSSSPTRISRQSKDALEASERKAETAQTELWRLSRRRSVLRSKQHAAPDADRMRSPLSSPPSAEAASKFDGAHLFAGHEDAVVPGRPSHGAAPRPSSSAGLKELEAKLAAVEARAQEQEALLVDARLAAASDLQTARAEAAEELAGARASRASDLAQAQQRASELEERVAQLEHELESSIRGREDASYLQERIRRLEHDLSGAESRADQVRTEAEAAAAAWAVERASWASERALFKQEQERRAELSETLEKERTLWEEEREELAVQAKEQIAEATEGLHDLVRHFEVPLFSRESRIGVLVDGLGRYLEKHNAAEFEQLRVAEAEKRDAMAQELEATKGEMQALQARSSGSAATWPYMEPRPSSPITFAKDAAGLVSILQPIWAVLPSPEARAARLSSAARPFRAGSGRTSPGGLRTGSPGGSPGPSVSISDMDVRALKSLYTPGSSGSGPGPSAGGSASRSASPIEPSDSAGVFSVEAFAQRVQSLISDDRALMERLIRFAHAHDMLKKNAERAQKLAQESNAALETYQRQVHTLEEHLVRANGWEDQVNRLAEEKLAAEQRAAQQAEKLRQFTDANAAFSARAQELSQEVTAAQEELRAARSVSEREQEQRLALLEEINLVQTENGNLRQLLRALGKL</sequence>
<keyword evidence="2" id="KW-1185">Reference proteome</keyword>
<name>A0ACC0U578_9AGAM</name>
<comment type="caution">
    <text evidence="1">The sequence shown here is derived from an EMBL/GenBank/DDBJ whole genome shotgun (WGS) entry which is preliminary data.</text>
</comment>
<organism evidence="1 2">
    <name type="scientific">Russula earlei</name>
    <dbReference type="NCBI Taxonomy" id="71964"/>
    <lineage>
        <taxon>Eukaryota</taxon>
        <taxon>Fungi</taxon>
        <taxon>Dikarya</taxon>
        <taxon>Basidiomycota</taxon>
        <taxon>Agaricomycotina</taxon>
        <taxon>Agaricomycetes</taxon>
        <taxon>Russulales</taxon>
        <taxon>Russulaceae</taxon>
        <taxon>Russula</taxon>
    </lineage>
</organism>
<evidence type="ECO:0000313" key="1">
    <source>
        <dbReference type="EMBL" id="KAI9464303.1"/>
    </source>
</evidence>
<proteinExistence type="predicted"/>
<reference evidence="1" key="1">
    <citation type="submission" date="2021-03" db="EMBL/GenBank/DDBJ databases">
        <title>Evolutionary priming and transition to the ectomycorrhizal habit in an iconic lineage of mushroom-forming fungi: is preadaptation a requirement?</title>
        <authorList>
            <consortium name="DOE Joint Genome Institute"/>
            <person name="Looney B.P."/>
            <person name="Miyauchi S."/>
            <person name="Morin E."/>
            <person name="Drula E."/>
            <person name="Courty P.E."/>
            <person name="Chicoki N."/>
            <person name="Fauchery L."/>
            <person name="Kohler A."/>
            <person name="Kuo A."/>
            <person name="LaButti K."/>
            <person name="Pangilinan J."/>
            <person name="Lipzen A."/>
            <person name="Riley R."/>
            <person name="Andreopoulos W."/>
            <person name="He G."/>
            <person name="Johnson J."/>
            <person name="Barry K.W."/>
            <person name="Grigoriev I.V."/>
            <person name="Nagy L."/>
            <person name="Hibbett D."/>
            <person name="Henrissat B."/>
            <person name="Matheny P.B."/>
            <person name="Labbe J."/>
            <person name="Martin A.F."/>
        </authorList>
    </citation>
    <scope>NUCLEOTIDE SEQUENCE</scope>
    <source>
        <strain evidence="1">BPL698</strain>
    </source>
</reference>